<feature type="transmembrane region" description="Helical" evidence="1">
    <location>
        <begin position="411"/>
        <end position="429"/>
    </location>
</feature>
<evidence type="ECO:0000313" key="3">
    <source>
        <dbReference type="Proteomes" id="UP001165587"/>
    </source>
</evidence>
<keyword evidence="1" id="KW-0472">Membrane</keyword>
<organism evidence="2 3">
    <name type="scientific">Herbiconiux oxytropis</name>
    <dbReference type="NCBI Taxonomy" id="2970915"/>
    <lineage>
        <taxon>Bacteria</taxon>
        <taxon>Bacillati</taxon>
        <taxon>Actinomycetota</taxon>
        <taxon>Actinomycetes</taxon>
        <taxon>Micrococcales</taxon>
        <taxon>Microbacteriaceae</taxon>
        <taxon>Herbiconiux</taxon>
    </lineage>
</organism>
<sequence>MGGTLLLLLVVITNPSFISVFPVGLINVIVFALLMRRLAPLGASPAVYFAAYLSVIGLAGFAFTNVLVGSGGTGGVDVALEDDLLVAGSIMFFSGSTVVLIFAAISRGRQKGSEPGGAEGLLDLGDLGRFSAPILIIGLVEFAILIGFLGPAEFLSRPDRLVGRDSSFEAVFQMVALGAVVALAIVVFSRRGGVKFFAVVLLAGYVAYFISLGTRRLALVPLLILIGYILARRGKIPVIGAVATGLLALISLSLPLYFRGLPMHGLLPHLEGLGTFVWDLQVFATSANNVLAGFKISTLTAFTQPTIPLDALWISINPVTGNTAGWYEIARTLRLNQFTPYSAIGELGNYGPPVFAAVFAGIGLLLGVAQRLNDLLFREQLWKLVGVAALGLTFVFVIQFAQYNLRSNMRYLYLMLLIQIAAVVIIRLRDWSRQRHEVRG</sequence>
<dbReference type="EMBL" id="JANLCK010000016">
    <property type="protein sequence ID" value="MCS5727897.1"/>
    <property type="molecule type" value="Genomic_DNA"/>
</dbReference>
<protein>
    <recommendedName>
        <fullName evidence="4">Oligosaccharide repeat unit polymerase</fullName>
    </recommendedName>
</protein>
<feature type="transmembrane region" description="Helical" evidence="1">
    <location>
        <begin position="6"/>
        <end position="34"/>
    </location>
</feature>
<dbReference type="AlphaFoldDB" id="A0AA42BVD1"/>
<feature type="transmembrane region" description="Helical" evidence="1">
    <location>
        <begin position="84"/>
        <end position="106"/>
    </location>
</feature>
<keyword evidence="3" id="KW-1185">Reference proteome</keyword>
<accession>A0AA42BVD1</accession>
<evidence type="ECO:0000256" key="1">
    <source>
        <dbReference type="SAM" id="Phobius"/>
    </source>
</evidence>
<evidence type="ECO:0000313" key="2">
    <source>
        <dbReference type="EMBL" id="MCS5727897.1"/>
    </source>
</evidence>
<feature type="transmembrane region" description="Helical" evidence="1">
    <location>
        <begin position="46"/>
        <end position="64"/>
    </location>
</feature>
<name>A0AA42BVD1_9MICO</name>
<comment type="caution">
    <text evidence="2">The sequence shown here is derived from an EMBL/GenBank/DDBJ whole genome shotgun (WGS) entry which is preliminary data.</text>
</comment>
<feature type="transmembrane region" description="Helical" evidence="1">
    <location>
        <begin position="381"/>
        <end position="405"/>
    </location>
</feature>
<feature type="transmembrane region" description="Helical" evidence="1">
    <location>
        <begin position="238"/>
        <end position="258"/>
    </location>
</feature>
<feature type="transmembrane region" description="Helical" evidence="1">
    <location>
        <begin position="216"/>
        <end position="231"/>
    </location>
</feature>
<keyword evidence="1" id="KW-1133">Transmembrane helix</keyword>
<dbReference type="RefSeq" id="WP_259530983.1">
    <property type="nucleotide sequence ID" value="NZ_JANLCK010000016.1"/>
</dbReference>
<keyword evidence="1" id="KW-0812">Transmembrane</keyword>
<proteinExistence type="predicted"/>
<evidence type="ECO:0008006" key="4">
    <source>
        <dbReference type="Google" id="ProtNLM"/>
    </source>
</evidence>
<feature type="transmembrane region" description="Helical" evidence="1">
    <location>
        <begin position="193"/>
        <end position="210"/>
    </location>
</feature>
<gene>
    <name evidence="2" type="ORF">N1028_18525</name>
</gene>
<feature type="transmembrane region" description="Helical" evidence="1">
    <location>
        <begin position="170"/>
        <end position="188"/>
    </location>
</feature>
<dbReference type="Proteomes" id="UP001165587">
    <property type="component" value="Unassembled WGS sequence"/>
</dbReference>
<reference evidence="2" key="1">
    <citation type="submission" date="2022-08" db="EMBL/GenBank/DDBJ databases">
        <authorList>
            <person name="Deng Y."/>
            <person name="Han X.-F."/>
            <person name="Zhang Y.-Q."/>
        </authorList>
    </citation>
    <scope>NUCLEOTIDE SEQUENCE</scope>
    <source>
        <strain evidence="2">CPCC 203407</strain>
    </source>
</reference>
<feature type="transmembrane region" description="Helical" evidence="1">
    <location>
        <begin position="350"/>
        <end position="369"/>
    </location>
</feature>
<feature type="transmembrane region" description="Helical" evidence="1">
    <location>
        <begin position="127"/>
        <end position="150"/>
    </location>
</feature>